<evidence type="ECO:0000313" key="4">
    <source>
        <dbReference type="Proteomes" id="UP001149411"/>
    </source>
</evidence>
<dbReference type="AlphaFoldDB" id="A0A9Q4C5V2"/>
<gene>
    <name evidence="3" type="ORF">EGH25_10725</name>
</gene>
<name>A0A9Q4C5V2_9EURY</name>
<feature type="domain" description="SHOCT" evidence="2">
    <location>
        <begin position="81"/>
        <end position="105"/>
    </location>
</feature>
<dbReference type="InterPro" id="IPR018649">
    <property type="entry name" value="SHOCT"/>
</dbReference>
<dbReference type="EMBL" id="RKLV01000012">
    <property type="protein sequence ID" value="MCX2819823.1"/>
    <property type="molecule type" value="Genomic_DNA"/>
</dbReference>
<feature type="transmembrane region" description="Helical" evidence="1">
    <location>
        <begin position="48"/>
        <end position="72"/>
    </location>
</feature>
<evidence type="ECO:0000256" key="1">
    <source>
        <dbReference type="SAM" id="Phobius"/>
    </source>
</evidence>
<accession>A0A9Q4C5V2</accession>
<dbReference type="RefSeq" id="WP_266088442.1">
    <property type="nucleotide sequence ID" value="NZ_RKLV01000012.1"/>
</dbReference>
<reference evidence="3" key="1">
    <citation type="submission" date="2022-09" db="EMBL/GenBank/DDBJ databases">
        <title>Haloadaptaus new haloarchaeum isolated from saline soil.</title>
        <authorList>
            <person name="Duran-Viseras A."/>
            <person name="Sanchez-Porro C."/>
            <person name="Ventosa A."/>
        </authorList>
    </citation>
    <scope>NUCLEOTIDE SEQUENCE</scope>
    <source>
        <strain evidence="3">F3-133</strain>
    </source>
</reference>
<keyword evidence="1" id="KW-0472">Membrane</keyword>
<proteinExistence type="predicted"/>
<dbReference type="Proteomes" id="UP001149411">
    <property type="component" value="Unassembled WGS sequence"/>
</dbReference>
<keyword evidence="1" id="KW-1133">Transmembrane helix</keyword>
<comment type="caution">
    <text evidence="3">The sequence shown here is derived from an EMBL/GenBank/DDBJ whole genome shotgun (WGS) entry which is preliminary data.</text>
</comment>
<protein>
    <submittedName>
        <fullName evidence="3">SHOCT domain-containing protein</fullName>
    </submittedName>
</protein>
<evidence type="ECO:0000259" key="2">
    <source>
        <dbReference type="Pfam" id="PF09851"/>
    </source>
</evidence>
<feature type="transmembrane region" description="Helical" evidence="1">
    <location>
        <begin position="7"/>
        <end position="28"/>
    </location>
</feature>
<keyword evidence="4" id="KW-1185">Reference proteome</keyword>
<sequence>MSDDLTRAVLVVVGVLVAVPVVMMVLFMPFGMMGGGGAWHDGMMWGSGWSGGMAIAWLVTVLLLAGGGYLLYSRSDSTDKAIEELRVAYARGDISEEEFEKRRENLKREED</sequence>
<dbReference type="Pfam" id="PF09851">
    <property type="entry name" value="SHOCT"/>
    <property type="match status" value="1"/>
</dbReference>
<organism evidence="3 4">
    <name type="scientific">Halorutilus salinus</name>
    <dbReference type="NCBI Taxonomy" id="2487751"/>
    <lineage>
        <taxon>Archaea</taxon>
        <taxon>Methanobacteriati</taxon>
        <taxon>Methanobacteriota</taxon>
        <taxon>Stenosarchaea group</taxon>
        <taxon>Halobacteria</taxon>
        <taxon>Halorutilales</taxon>
        <taxon>Halorutilaceae</taxon>
        <taxon>Halorutilus</taxon>
    </lineage>
</organism>
<evidence type="ECO:0000313" key="3">
    <source>
        <dbReference type="EMBL" id="MCX2819823.1"/>
    </source>
</evidence>
<keyword evidence="1" id="KW-0812">Transmembrane</keyword>